<reference evidence="2" key="1">
    <citation type="submission" date="2014-09" db="EMBL/GenBank/DDBJ databases">
        <authorList>
            <person name="Magalhaes I.L.F."/>
            <person name="Oliveira U."/>
            <person name="Santos F.R."/>
            <person name="Vidigal T.H.D.A."/>
            <person name="Brescovit A.D."/>
            <person name="Santos A.J."/>
        </authorList>
    </citation>
    <scope>NUCLEOTIDE SEQUENCE</scope>
    <source>
        <tissue evidence="2">Shoot tissue taken approximately 20 cm above the soil surface</tissue>
    </source>
</reference>
<reference evidence="2" key="2">
    <citation type="journal article" date="2015" name="Data Brief">
        <title>Shoot transcriptome of the giant reed, Arundo donax.</title>
        <authorList>
            <person name="Barrero R.A."/>
            <person name="Guerrero F.D."/>
            <person name="Moolhuijzen P."/>
            <person name="Goolsby J.A."/>
            <person name="Tidwell J."/>
            <person name="Bellgard S.E."/>
            <person name="Bellgard M.I."/>
        </authorList>
    </citation>
    <scope>NUCLEOTIDE SEQUENCE</scope>
    <source>
        <tissue evidence="2">Shoot tissue taken approximately 20 cm above the soil surface</tissue>
    </source>
</reference>
<proteinExistence type="predicted"/>
<feature type="transmembrane region" description="Helical" evidence="1">
    <location>
        <begin position="32"/>
        <end position="51"/>
    </location>
</feature>
<name>A0A0A9A5X3_ARUDO</name>
<accession>A0A0A9A5X3</accession>
<dbReference type="AlphaFoldDB" id="A0A0A9A5X3"/>
<keyword evidence="1" id="KW-0472">Membrane</keyword>
<keyword evidence="1" id="KW-1133">Transmembrane helix</keyword>
<organism evidence="2">
    <name type="scientific">Arundo donax</name>
    <name type="common">Giant reed</name>
    <name type="synonym">Donax arundinaceus</name>
    <dbReference type="NCBI Taxonomy" id="35708"/>
    <lineage>
        <taxon>Eukaryota</taxon>
        <taxon>Viridiplantae</taxon>
        <taxon>Streptophyta</taxon>
        <taxon>Embryophyta</taxon>
        <taxon>Tracheophyta</taxon>
        <taxon>Spermatophyta</taxon>
        <taxon>Magnoliopsida</taxon>
        <taxon>Liliopsida</taxon>
        <taxon>Poales</taxon>
        <taxon>Poaceae</taxon>
        <taxon>PACMAD clade</taxon>
        <taxon>Arundinoideae</taxon>
        <taxon>Arundineae</taxon>
        <taxon>Arundo</taxon>
    </lineage>
</organism>
<evidence type="ECO:0000313" key="2">
    <source>
        <dbReference type="EMBL" id="JAD45333.1"/>
    </source>
</evidence>
<evidence type="ECO:0000256" key="1">
    <source>
        <dbReference type="SAM" id="Phobius"/>
    </source>
</evidence>
<protein>
    <submittedName>
        <fullName evidence="2">Uncharacterized protein</fullName>
    </submittedName>
</protein>
<dbReference type="EMBL" id="GBRH01252562">
    <property type="protein sequence ID" value="JAD45333.1"/>
    <property type="molecule type" value="Transcribed_RNA"/>
</dbReference>
<sequence length="60" mass="6635">MQRRRLPRLAGAWRRLLAGCGRQGGTRSASFMCLYAYAFGAYELIGSVYFLPSSILLSSS</sequence>
<keyword evidence="1" id="KW-0812">Transmembrane</keyword>